<keyword evidence="3" id="KW-1185">Reference proteome</keyword>
<accession>A0A2K3YEW8</accession>
<protein>
    <recommendedName>
        <fullName evidence="4">Lipoprotein</fullName>
    </recommendedName>
</protein>
<feature type="region of interest" description="Disordered" evidence="1">
    <location>
        <begin position="118"/>
        <end position="158"/>
    </location>
</feature>
<dbReference type="Proteomes" id="UP000242752">
    <property type="component" value="Unassembled WGS sequence"/>
</dbReference>
<dbReference type="RefSeq" id="WP_103359044.1">
    <property type="nucleotide sequence ID" value="NZ_CP113107.1"/>
</dbReference>
<evidence type="ECO:0008006" key="4">
    <source>
        <dbReference type="Google" id="ProtNLM"/>
    </source>
</evidence>
<sequence>MKKILGILLASALVLSACGNDEKEKKEEPKKETKTKEQTEKQKAVKKEKAKENKDESSPESSEANAAQNSVETQYSQSSQTEQIGQSNQQEFEEFYEQLPTYEEQMRANAEVAKQHGYTGIPNGDAGLLPVPDYYYSNDQLDPETGLPYEDAVPHKVE</sequence>
<proteinExistence type="predicted"/>
<gene>
    <name evidence="2" type="ORF">CD122_11605</name>
</gene>
<dbReference type="EMBL" id="PPRF01000158">
    <property type="protein sequence ID" value="PNZ24111.1"/>
    <property type="molecule type" value="Genomic_DNA"/>
</dbReference>
<organism evidence="2 3">
    <name type="scientific">Staphylococcus rostri</name>
    <dbReference type="NCBI Taxonomy" id="522262"/>
    <lineage>
        <taxon>Bacteria</taxon>
        <taxon>Bacillati</taxon>
        <taxon>Bacillota</taxon>
        <taxon>Bacilli</taxon>
        <taxon>Bacillales</taxon>
        <taxon>Staphylococcaceae</taxon>
        <taxon>Staphylococcus</taxon>
    </lineage>
</organism>
<evidence type="ECO:0000313" key="3">
    <source>
        <dbReference type="Proteomes" id="UP000242752"/>
    </source>
</evidence>
<dbReference type="OrthoDB" id="2414641at2"/>
<dbReference type="PROSITE" id="PS51257">
    <property type="entry name" value="PROKAR_LIPOPROTEIN"/>
    <property type="match status" value="1"/>
</dbReference>
<reference evidence="2 3" key="1">
    <citation type="submission" date="2017-08" db="EMBL/GenBank/DDBJ databases">
        <title>Draft genome sequences of 64 type strains of genus Staph aureus.</title>
        <authorList>
            <person name="Cole K."/>
            <person name="Golubchik T."/>
            <person name="Russell J."/>
            <person name="Foster D."/>
            <person name="Llewelyn M."/>
            <person name="Wilson D."/>
            <person name="Crook D."/>
            <person name="Paul J."/>
        </authorList>
    </citation>
    <scope>NUCLEOTIDE SEQUENCE [LARGE SCALE GENOMIC DNA]</scope>
    <source>
        <strain evidence="2 3">DSM 21968</strain>
    </source>
</reference>
<evidence type="ECO:0000256" key="1">
    <source>
        <dbReference type="SAM" id="MobiDB-lite"/>
    </source>
</evidence>
<evidence type="ECO:0000313" key="2">
    <source>
        <dbReference type="EMBL" id="PNZ24111.1"/>
    </source>
</evidence>
<feature type="compositionally biased region" description="Basic and acidic residues" evidence="1">
    <location>
        <begin position="20"/>
        <end position="57"/>
    </location>
</feature>
<name>A0A2K3YEW8_9STAP</name>
<dbReference type="AlphaFoldDB" id="A0A2K3YEW8"/>
<comment type="caution">
    <text evidence="2">The sequence shown here is derived from an EMBL/GenBank/DDBJ whole genome shotgun (WGS) entry which is preliminary data.</text>
</comment>
<feature type="region of interest" description="Disordered" evidence="1">
    <location>
        <begin position="16"/>
        <end position="103"/>
    </location>
</feature>
<feature type="compositionally biased region" description="Low complexity" evidence="1">
    <location>
        <begin position="59"/>
        <end position="83"/>
    </location>
</feature>